<dbReference type="GO" id="GO:0006281">
    <property type="term" value="P:DNA repair"/>
    <property type="evidence" value="ECO:0007669"/>
    <property type="project" value="UniProtKB-UniRule"/>
</dbReference>
<evidence type="ECO:0000313" key="9">
    <source>
        <dbReference type="Proteomes" id="UP000030481"/>
    </source>
</evidence>
<dbReference type="GO" id="GO:0006310">
    <property type="term" value="P:DNA recombination"/>
    <property type="evidence" value="ECO:0007669"/>
    <property type="project" value="UniProtKB-UniRule"/>
</dbReference>
<keyword evidence="2 6" id="KW-0227">DNA damage</keyword>
<evidence type="ECO:0000313" key="8">
    <source>
        <dbReference type="EMBL" id="KGG07092.1"/>
    </source>
</evidence>
<keyword evidence="4 6" id="KW-0233">DNA recombination</keyword>
<reference evidence="9" key="1">
    <citation type="journal article" date="2014" name="Sci. Data">
        <title>Genomes of diverse isolates of the marine cyanobacterium Prochlorococcus.</title>
        <authorList>
            <person name="Biller S."/>
            <person name="Berube P."/>
            <person name="Thompson J."/>
            <person name="Kelly L."/>
            <person name="Roggensack S."/>
            <person name="Awad L."/>
            <person name="Roache-Johnson K."/>
            <person name="Ding H."/>
            <person name="Giovannoni S.J."/>
            <person name="Moore L.R."/>
            <person name="Chisholm S.W."/>
        </authorList>
    </citation>
    <scope>NUCLEOTIDE SEQUENCE [LARGE SCALE GENOMIC DNA]</scope>
</reference>
<protein>
    <recommendedName>
        <fullName evidence="6">Holliday junction branch migration complex subunit RuvA</fullName>
    </recommendedName>
</protein>
<dbReference type="NCBIfam" id="TIGR00084">
    <property type="entry name" value="ruvA"/>
    <property type="match status" value="1"/>
</dbReference>
<dbReference type="GO" id="GO:0048476">
    <property type="term" value="C:Holliday junction resolvase complex"/>
    <property type="evidence" value="ECO:0007669"/>
    <property type="project" value="UniProtKB-UniRule"/>
</dbReference>
<name>A0A0A2B1T2_PROMR</name>
<comment type="function">
    <text evidence="6">The RuvA-RuvB-RuvC complex processes Holliday junction (HJ) DNA during genetic recombination and DNA repair, while the RuvA-RuvB complex plays an important role in the rescue of blocked DNA replication forks via replication fork reversal (RFR). RuvA specifically binds to HJ cruciform DNA, conferring on it an open structure. The RuvB hexamer acts as an ATP-dependent pump, pulling dsDNA into and through the RuvAB complex. HJ branch migration allows RuvC to scan DNA until it finds its consensus sequence, where it cleaves and resolves the cruciform DNA.</text>
</comment>
<dbReference type="InterPro" id="IPR013849">
    <property type="entry name" value="DNA_helicase_Holl-junc_RuvA_I"/>
</dbReference>
<keyword evidence="8" id="KW-0067">ATP-binding</keyword>
<dbReference type="InterPro" id="IPR012340">
    <property type="entry name" value="NA-bd_OB-fold"/>
</dbReference>
<dbReference type="Proteomes" id="UP000030481">
    <property type="component" value="Unassembled WGS sequence"/>
</dbReference>
<keyword evidence="8" id="KW-0347">Helicase</keyword>
<feature type="region of interest" description="Domain III" evidence="6">
    <location>
        <begin position="159"/>
        <end position="227"/>
    </location>
</feature>
<keyword evidence="8" id="KW-0547">Nucleotide-binding</keyword>
<evidence type="ECO:0000256" key="5">
    <source>
        <dbReference type="ARBA" id="ARBA00023204"/>
    </source>
</evidence>
<evidence type="ECO:0000256" key="4">
    <source>
        <dbReference type="ARBA" id="ARBA00023172"/>
    </source>
</evidence>
<organism evidence="8 9">
    <name type="scientific">Prochlorococcus marinus str. MIT 9401</name>
    <dbReference type="NCBI Taxonomy" id="167551"/>
    <lineage>
        <taxon>Bacteria</taxon>
        <taxon>Bacillati</taxon>
        <taxon>Cyanobacteriota</taxon>
        <taxon>Cyanophyceae</taxon>
        <taxon>Synechococcales</taxon>
        <taxon>Prochlorococcaceae</taxon>
        <taxon>Prochlorococcus</taxon>
    </lineage>
</organism>
<evidence type="ECO:0000256" key="2">
    <source>
        <dbReference type="ARBA" id="ARBA00022763"/>
    </source>
</evidence>
<evidence type="ECO:0000256" key="3">
    <source>
        <dbReference type="ARBA" id="ARBA00023125"/>
    </source>
</evidence>
<dbReference type="Pfam" id="PF14520">
    <property type="entry name" value="HHH_5"/>
    <property type="match status" value="1"/>
</dbReference>
<sequence>MISWISGEIVEYWQTNQKYFVLINCQGLGYEIQILESFYLKLKTNKRSNTNVTLWIKHIKKEDTDLLFGFSSKEQKLFFVQILNIRGIGSQIGMGLLNKFSISEILMAINTQNKKLISSVPGIGQKMTERLFLELKTIFKNELKIEKEKKNNVFLINNENDKILCDLQLTLKSLNYSNKEIDSVLPNIINETKEIVSNNKEEKNISFEHLLKVAMNYLDNDSSNIGR</sequence>
<keyword evidence="8" id="KW-0378">Hydrolase</keyword>
<feature type="region of interest" description="Flexible linker" evidence="6">
    <location>
        <begin position="146"/>
        <end position="158"/>
    </location>
</feature>
<dbReference type="RefSeq" id="WP_032517048.1">
    <property type="nucleotide sequence ID" value="NZ_JNAR01000016.1"/>
</dbReference>
<feature type="domain" description="DNA helicase Holliday junction RuvA type" evidence="7">
    <location>
        <begin position="1"/>
        <end position="69"/>
    </location>
</feature>
<comment type="caution">
    <text evidence="6">Lacks conserved residue(s) required for the propagation of feature annotation.</text>
</comment>
<gene>
    <name evidence="6" type="primary">ruvA</name>
    <name evidence="8" type="ORF">EV01_1426</name>
</gene>
<comment type="subunit">
    <text evidence="6">Homotetramer. Forms an RuvA(8)-RuvB(12)-Holliday junction (HJ) complex. HJ DNA is sandwiched between 2 RuvA tetramers; dsDNA enters through RuvA and exits via RuvB. An RuvB hexamer assembles on each DNA strand where it exits the tetramer. Each RuvB hexamer is contacted by two RuvA subunits (via domain III) on 2 adjacent RuvB subunits; this complex drives branch migration. In the full resolvosome a probable DNA-RuvA(4)-RuvB(12)-RuvC(2) complex forms which resolves the HJ.</text>
</comment>
<comment type="similarity">
    <text evidence="6">Belongs to the RuvA family.</text>
</comment>
<keyword evidence="1 6" id="KW-0963">Cytoplasm</keyword>
<dbReference type="HAMAP" id="MF_00031">
    <property type="entry name" value="DNA_HJ_migration_RuvA"/>
    <property type="match status" value="1"/>
</dbReference>
<evidence type="ECO:0000259" key="7">
    <source>
        <dbReference type="Pfam" id="PF01330"/>
    </source>
</evidence>
<dbReference type="GO" id="GO:0009378">
    <property type="term" value="F:four-way junction helicase activity"/>
    <property type="evidence" value="ECO:0007669"/>
    <property type="project" value="InterPro"/>
</dbReference>
<comment type="subcellular location">
    <subcellularLocation>
        <location evidence="6">Cytoplasm</location>
    </subcellularLocation>
</comment>
<dbReference type="Gene3D" id="1.10.150.20">
    <property type="entry name" value="5' to 3' exonuclease, C-terminal subdomain"/>
    <property type="match status" value="1"/>
</dbReference>
<proteinExistence type="inferred from homology"/>
<dbReference type="AlphaFoldDB" id="A0A0A2B1T2"/>
<dbReference type="SUPFAM" id="SSF50249">
    <property type="entry name" value="Nucleic acid-binding proteins"/>
    <property type="match status" value="1"/>
</dbReference>
<dbReference type="GO" id="GO:0005524">
    <property type="term" value="F:ATP binding"/>
    <property type="evidence" value="ECO:0007669"/>
    <property type="project" value="InterPro"/>
</dbReference>
<dbReference type="EMBL" id="JNAR01000016">
    <property type="protein sequence ID" value="KGG07092.1"/>
    <property type="molecule type" value="Genomic_DNA"/>
</dbReference>
<evidence type="ECO:0000256" key="1">
    <source>
        <dbReference type="ARBA" id="ARBA00022490"/>
    </source>
</evidence>
<dbReference type="Pfam" id="PF01330">
    <property type="entry name" value="RuvA_N"/>
    <property type="match status" value="1"/>
</dbReference>
<dbReference type="InterPro" id="IPR000085">
    <property type="entry name" value="RuvA"/>
</dbReference>
<dbReference type="GO" id="GO:0005737">
    <property type="term" value="C:cytoplasm"/>
    <property type="evidence" value="ECO:0007669"/>
    <property type="project" value="UniProtKB-SubCell"/>
</dbReference>
<accession>A0A0A2B1T2</accession>
<evidence type="ECO:0000256" key="6">
    <source>
        <dbReference type="HAMAP-Rule" id="MF_00031"/>
    </source>
</evidence>
<dbReference type="SUPFAM" id="SSF47781">
    <property type="entry name" value="RuvA domain 2-like"/>
    <property type="match status" value="1"/>
</dbReference>
<comment type="domain">
    <text evidence="6">Has three domains with a flexible linker between the domains II and III and assumes an 'L' shape. Domain III is highly mobile and contacts RuvB.</text>
</comment>
<keyword evidence="5 6" id="KW-0234">DNA repair</keyword>
<dbReference type="GO" id="GO:0000400">
    <property type="term" value="F:four-way junction DNA binding"/>
    <property type="evidence" value="ECO:0007669"/>
    <property type="project" value="UniProtKB-UniRule"/>
</dbReference>
<dbReference type="Gene3D" id="2.40.50.140">
    <property type="entry name" value="Nucleic acid-binding proteins"/>
    <property type="match status" value="1"/>
</dbReference>
<dbReference type="InterPro" id="IPR010994">
    <property type="entry name" value="RuvA_2-like"/>
</dbReference>
<comment type="caution">
    <text evidence="8">The sequence shown here is derived from an EMBL/GenBank/DDBJ whole genome shotgun (WGS) entry which is preliminary data.</text>
</comment>
<keyword evidence="3 6" id="KW-0238">DNA-binding</keyword>